<dbReference type="Gene3D" id="3.20.20.150">
    <property type="entry name" value="Divalent-metal-dependent TIM barrel enzymes"/>
    <property type="match status" value="1"/>
</dbReference>
<evidence type="ECO:0000259" key="1">
    <source>
        <dbReference type="Pfam" id="PF01261"/>
    </source>
</evidence>
<dbReference type="PANTHER" id="PTHR12110:SF41">
    <property type="entry name" value="INOSOSE DEHYDRATASE"/>
    <property type="match status" value="1"/>
</dbReference>
<accession>A0A6N9YH50</accession>
<dbReference type="Pfam" id="PF01261">
    <property type="entry name" value="AP_endonuc_2"/>
    <property type="match status" value="1"/>
</dbReference>
<reference evidence="2 3" key="1">
    <citation type="submission" date="2020-02" db="EMBL/GenBank/DDBJ databases">
        <authorList>
            <person name="Li X.-J."/>
            <person name="Feng X.-M."/>
        </authorList>
    </citation>
    <scope>NUCLEOTIDE SEQUENCE [LARGE SCALE GENOMIC DNA]</scope>
    <source>
        <strain evidence="2 3">CGMCC 4.7225</strain>
    </source>
</reference>
<organism evidence="2 3">
    <name type="scientific">Phytoactinopolyspora alkaliphila</name>
    <dbReference type="NCBI Taxonomy" id="1783498"/>
    <lineage>
        <taxon>Bacteria</taxon>
        <taxon>Bacillati</taxon>
        <taxon>Actinomycetota</taxon>
        <taxon>Actinomycetes</taxon>
        <taxon>Jiangellales</taxon>
        <taxon>Jiangellaceae</taxon>
        <taxon>Phytoactinopolyspora</taxon>
    </lineage>
</organism>
<dbReference type="InterPro" id="IPR050312">
    <property type="entry name" value="IolE/XylAMocC-like"/>
</dbReference>
<proteinExistence type="predicted"/>
<name>A0A6N9YH50_9ACTN</name>
<gene>
    <name evidence="2" type="ORF">G1H11_02830</name>
</gene>
<dbReference type="EMBL" id="JAAGOB010000001">
    <property type="protein sequence ID" value="NED94238.1"/>
    <property type="molecule type" value="Genomic_DNA"/>
</dbReference>
<dbReference type="RefSeq" id="WP_163815762.1">
    <property type="nucleotide sequence ID" value="NZ_JAAGOB010000001.1"/>
</dbReference>
<keyword evidence="3" id="KW-1185">Reference proteome</keyword>
<evidence type="ECO:0000313" key="2">
    <source>
        <dbReference type="EMBL" id="NED94238.1"/>
    </source>
</evidence>
<sequence>MKFAVFTVSVPEWDPAHAAEEIAAAGYDGVEWRVTDQAASPDGRPGFWAGNRCTWPASSLAENIPAIKKITADARLQMPALGTYLAPGDLEAIDAAMVAAKELGVPQLRVSSGGYDTSQSVAGQWNARRAQYGEVAKLAARHGVRANIEIHHRQLTPSPHAAAAFLEGLDPSHVGVIHDVGNMIWEGWTEYRLGLEALGPYLAHVQVKNGSTVPAGTRSDGTVEWKNTQLPLREGFADIPLLLQALDQVGYEGWVSVEDFSSLGGQTRTERIAANLQYLRESAPSRQ</sequence>
<evidence type="ECO:0000313" key="3">
    <source>
        <dbReference type="Proteomes" id="UP000469185"/>
    </source>
</evidence>
<dbReference type="InterPro" id="IPR036237">
    <property type="entry name" value="Xyl_isomerase-like_sf"/>
</dbReference>
<comment type="caution">
    <text evidence="2">The sequence shown here is derived from an EMBL/GenBank/DDBJ whole genome shotgun (WGS) entry which is preliminary data.</text>
</comment>
<dbReference type="AlphaFoldDB" id="A0A6N9YH50"/>
<protein>
    <submittedName>
        <fullName evidence="2">Sugar phosphate isomerase/epimerase</fullName>
    </submittedName>
</protein>
<dbReference type="Proteomes" id="UP000469185">
    <property type="component" value="Unassembled WGS sequence"/>
</dbReference>
<dbReference type="InterPro" id="IPR013022">
    <property type="entry name" value="Xyl_isomerase-like_TIM-brl"/>
</dbReference>
<dbReference type="GO" id="GO:0016853">
    <property type="term" value="F:isomerase activity"/>
    <property type="evidence" value="ECO:0007669"/>
    <property type="project" value="UniProtKB-KW"/>
</dbReference>
<dbReference type="PANTHER" id="PTHR12110">
    <property type="entry name" value="HYDROXYPYRUVATE ISOMERASE"/>
    <property type="match status" value="1"/>
</dbReference>
<dbReference type="SUPFAM" id="SSF51658">
    <property type="entry name" value="Xylose isomerase-like"/>
    <property type="match status" value="1"/>
</dbReference>
<keyword evidence="2" id="KW-0413">Isomerase</keyword>
<feature type="domain" description="Xylose isomerase-like TIM barrel" evidence="1">
    <location>
        <begin position="20"/>
        <end position="281"/>
    </location>
</feature>